<dbReference type="PANTHER" id="PTHR21338:SF0">
    <property type="entry name" value="LARGE RIBOSOMAL SUBUNIT PROTEIN ML41"/>
    <property type="match status" value="1"/>
</dbReference>
<keyword evidence="4" id="KW-0689">Ribosomal protein</keyword>
<dbReference type="AlphaFoldDB" id="A0AAW1QR28"/>
<feature type="region of interest" description="Disordered" evidence="7">
    <location>
        <begin position="17"/>
        <end position="47"/>
    </location>
</feature>
<dbReference type="PANTHER" id="PTHR21338">
    <property type="entry name" value="MITOCHONDRIAL RIBOSOMAL PROTEIN L41"/>
    <property type="match status" value="1"/>
</dbReference>
<evidence type="ECO:0000256" key="6">
    <source>
        <dbReference type="ARBA" id="ARBA00023274"/>
    </source>
</evidence>
<evidence type="ECO:0008006" key="10">
    <source>
        <dbReference type="Google" id="ProtNLM"/>
    </source>
</evidence>
<evidence type="ECO:0000256" key="7">
    <source>
        <dbReference type="SAM" id="MobiDB-lite"/>
    </source>
</evidence>
<evidence type="ECO:0000256" key="3">
    <source>
        <dbReference type="ARBA" id="ARBA00022946"/>
    </source>
</evidence>
<dbReference type="Proteomes" id="UP001489004">
    <property type="component" value="Unassembled WGS sequence"/>
</dbReference>
<evidence type="ECO:0000313" key="9">
    <source>
        <dbReference type="Proteomes" id="UP001489004"/>
    </source>
</evidence>
<comment type="caution">
    <text evidence="8">The sequence shown here is derived from an EMBL/GenBank/DDBJ whole genome shotgun (WGS) entry which is preliminary data.</text>
</comment>
<comment type="similarity">
    <text evidence="2">Belongs to the mitochondrion-specific ribosomal protein mL41 family.</text>
</comment>
<dbReference type="InterPro" id="IPR019189">
    <property type="entry name" value="Ribosomal_mL41"/>
</dbReference>
<evidence type="ECO:0000256" key="5">
    <source>
        <dbReference type="ARBA" id="ARBA00023128"/>
    </source>
</evidence>
<keyword evidence="5" id="KW-0496">Mitochondrion</keyword>
<gene>
    <name evidence="8" type="ORF">WJX72_006162</name>
</gene>
<accession>A0AAW1QR28</accession>
<evidence type="ECO:0000256" key="4">
    <source>
        <dbReference type="ARBA" id="ARBA00022980"/>
    </source>
</evidence>
<dbReference type="GO" id="GO:0003735">
    <property type="term" value="F:structural constituent of ribosome"/>
    <property type="evidence" value="ECO:0007669"/>
    <property type="project" value="InterPro"/>
</dbReference>
<sequence>MLGSLLTGLARGRRVPRSGFTALTSKRGPKGFYKGKGAQPTGHHTRKGGYRILKERIPDYVVPDLTGFKLLPYVAYGVKPVNN</sequence>
<dbReference type="GO" id="GO:0006412">
    <property type="term" value="P:translation"/>
    <property type="evidence" value="ECO:0007669"/>
    <property type="project" value="TreeGrafter"/>
</dbReference>
<protein>
    <recommendedName>
        <fullName evidence="10">Mitochondrial ribosomal protein L41</fullName>
    </recommendedName>
</protein>
<reference evidence="8 9" key="1">
    <citation type="journal article" date="2024" name="Nat. Commun.">
        <title>Phylogenomics reveals the evolutionary origins of lichenization in chlorophyte algae.</title>
        <authorList>
            <person name="Puginier C."/>
            <person name="Libourel C."/>
            <person name="Otte J."/>
            <person name="Skaloud P."/>
            <person name="Haon M."/>
            <person name="Grisel S."/>
            <person name="Petersen M."/>
            <person name="Berrin J.G."/>
            <person name="Delaux P.M."/>
            <person name="Dal Grande F."/>
            <person name="Keller J."/>
        </authorList>
    </citation>
    <scope>NUCLEOTIDE SEQUENCE [LARGE SCALE GENOMIC DNA]</scope>
    <source>
        <strain evidence="8 9">SAG 2043</strain>
    </source>
</reference>
<evidence type="ECO:0000256" key="1">
    <source>
        <dbReference type="ARBA" id="ARBA00004173"/>
    </source>
</evidence>
<evidence type="ECO:0000256" key="2">
    <source>
        <dbReference type="ARBA" id="ARBA00010152"/>
    </source>
</evidence>
<evidence type="ECO:0000313" key="8">
    <source>
        <dbReference type="EMBL" id="KAK9823882.1"/>
    </source>
</evidence>
<organism evidence="8 9">
    <name type="scientific">[Myrmecia] bisecta</name>
    <dbReference type="NCBI Taxonomy" id="41462"/>
    <lineage>
        <taxon>Eukaryota</taxon>
        <taxon>Viridiplantae</taxon>
        <taxon>Chlorophyta</taxon>
        <taxon>core chlorophytes</taxon>
        <taxon>Trebouxiophyceae</taxon>
        <taxon>Trebouxiales</taxon>
        <taxon>Trebouxiaceae</taxon>
        <taxon>Myrmecia</taxon>
    </lineage>
</organism>
<dbReference type="Pfam" id="PF09809">
    <property type="entry name" value="MRP-L27"/>
    <property type="match status" value="1"/>
</dbReference>
<keyword evidence="6" id="KW-0687">Ribonucleoprotein</keyword>
<keyword evidence="9" id="KW-1185">Reference proteome</keyword>
<comment type="subcellular location">
    <subcellularLocation>
        <location evidence="1">Mitochondrion</location>
    </subcellularLocation>
</comment>
<dbReference type="EMBL" id="JALJOR010000002">
    <property type="protein sequence ID" value="KAK9823882.1"/>
    <property type="molecule type" value="Genomic_DNA"/>
</dbReference>
<dbReference type="GO" id="GO:0005762">
    <property type="term" value="C:mitochondrial large ribosomal subunit"/>
    <property type="evidence" value="ECO:0007669"/>
    <property type="project" value="InterPro"/>
</dbReference>
<name>A0AAW1QR28_9CHLO</name>
<keyword evidence="3" id="KW-0809">Transit peptide</keyword>
<proteinExistence type="inferred from homology"/>